<dbReference type="Proteomes" id="UP000198614">
    <property type="component" value="Unassembled WGS sequence"/>
</dbReference>
<dbReference type="EMBL" id="FNAX01000002">
    <property type="protein sequence ID" value="SDE53336.1"/>
    <property type="molecule type" value="Genomic_DNA"/>
</dbReference>
<accession>A0A1G7DQA2</accession>
<keyword evidence="1" id="KW-1133">Transmembrane helix</keyword>
<gene>
    <name evidence="2" type="ORF">SAMN05216260_102273</name>
</gene>
<evidence type="ECO:0000256" key="1">
    <source>
        <dbReference type="SAM" id="Phobius"/>
    </source>
</evidence>
<name>A0A1G7DQA2_9ACTN</name>
<keyword evidence="1" id="KW-0812">Transmembrane</keyword>
<feature type="transmembrane region" description="Helical" evidence="1">
    <location>
        <begin position="35"/>
        <end position="56"/>
    </location>
</feature>
<dbReference type="AlphaFoldDB" id="A0A1G7DQA2"/>
<organism evidence="2 3">
    <name type="scientific">Streptomyces griseoaurantiacus</name>
    <dbReference type="NCBI Taxonomy" id="68213"/>
    <lineage>
        <taxon>Bacteria</taxon>
        <taxon>Bacillati</taxon>
        <taxon>Actinomycetota</taxon>
        <taxon>Actinomycetes</taxon>
        <taxon>Kitasatosporales</taxon>
        <taxon>Streptomycetaceae</taxon>
        <taxon>Streptomyces</taxon>
        <taxon>Streptomyces aurantiacus group</taxon>
    </lineage>
</organism>
<sequence>MPPLTPARALLLLVSGLVCLTTASGALVGALFGGPATALLAAACAGGAGLAGSLFARRRALAHFAAAQRRVGAQGYAEGIAHGVLAHVTAYEAAVFPCTGPGGVTSEERVARRTVAYRTAALEEVPQPVREAAADALAVLDEADRAAARDALARLATLVRQEYARP</sequence>
<reference evidence="2 3" key="1">
    <citation type="submission" date="2016-10" db="EMBL/GenBank/DDBJ databases">
        <authorList>
            <person name="de Groot N.N."/>
        </authorList>
    </citation>
    <scope>NUCLEOTIDE SEQUENCE [LARGE SCALE GENOMIC DNA]</scope>
    <source>
        <strain evidence="2 3">CGMCC 4.1859</strain>
    </source>
</reference>
<evidence type="ECO:0000313" key="3">
    <source>
        <dbReference type="Proteomes" id="UP000198614"/>
    </source>
</evidence>
<protein>
    <submittedName>
        <fullName evidence="2">Uncharacterized protein</fullName>
    </submittedName>
</protein>
<evidence type="ECO:0000313" key="2">
    <source>
        <dbReference type="EMBL" id="SDE53336.1"/>
    </source>
</evidence>
<proteinExistence type="predicted"/>
<dbReference type="OrthoDB" id="4335825at2"/>
<keyword evidence="1" id="KW-0472">Membrane</keyword>